<name>A0A194PUR0_PAPXU</name>
<sequence>MKFFTLLFVVAVGFQAVFGQALRGTSVIAAPASCLPTTEVVYSTAATPAIIQSNAVATSLADTLSLLTVSSLLAEKLPLAGPAVIATVPTSPVCGPYSYIL</sequence>
<feature type="signal peptide" evidence="1">
    <location>
        <begin position="1"/>
        <end position="19"/>
    </location>
</feature>
<proteinExistence type="predicted"/>
<accession>A0A194PUR0</accession>
<dbReference type="EMBL" id="KQ459593">
    <property type="protein sequence ID" value="KPI96484.1"/>
    <property type="molecule type" value="Genomic_DNA"/>
</dbReference>
<gene>
    <name evidence="2" type="ORF">RR46_12514</name>
</gene>
<organism evidence="2 3">
    <name type="scientific">Papilio xuthus</name>
    <name type="common">Asian swallowtail butterfly</name>
    <dbReference type="NCBI Taxonomy" id="66420"/>
    <lineage>
        <taxon>Eukaryota</taxon>
        <taxon>Metazoa</taxon>
        <taxon>Ecdysozoa</taxon>
        <taxon>Arthropoda</taxon>
        <taxon>Hexapoda</taxon>
        <taxon>Insecta</taxon>
        <taxon>Pterygota</taxon>
        <taxon>Neoptera</taxon>
        <taxon>Endopterygota</taxon>
        <taxon>Lepidoptera</taxon>
        <taxon>Glossata</taxon>
        <taxon>Ditrysia</taxon>
        <taxon>Papilionoidea</taxon>
        <taxon>Papilionidae</taxon>
        <taxon>Papilioninae</taxon>
        <taxon>Papilio</taxon>
    </lineage>
</organism>
<keyword evidence="1" id="KW-0732">Signal</keyword>
<evidence type="ECO:0008006" key="4">
    <source>
        <dbReference type="Google" id="ProtNLM"/>
    </source>
</evidence>
<dbReference type="Proteomes" id="UP000053268">
    <property type="component" value="Unassembled WGS sequence"/>
</dbReference>
<keyword evidence="3" id="KW-1185">Reference proteome</keyword>
<dbReference type="AlphaFoldDB" id="A0A194PUR0"/>
<feature type="chain" id="PRO_5008263697" description="Cuticular protein" evidence="1">
    <location>
        <begin position="20"/>
        <end position="101"/>
    </location>
</feature>
<reference evidence="2 3" key="1">
    <citation type="journal article" date="2015" name="Nat. Commun.">
        <title>Outbred genome sequencing and CRISPR/Cas9 gene editing in butterflies.</title>
        <authorList>
            <person name="Li X."/>
            <person name="Fan D."/>
            <person name="Zhang W."/>
            <person name="Liu G."/>
            <person name="Zhang L."/>
            <person name="Zhao L."/>
            <person name="Fang X."/>
            <person name="Chen L."/>
            <person name="Dong Y."/>
            <person name="Chen Y."/>
            <person name="Ding Y."/>
            <person name="Zhao R."/>
            <person name="Feng M."/>
            <person name="Zhu Y."/>
            <person name="Feng Y."/>
            <person name="Jiang X."/>
            <person name="Zhu D."/>
            <person name="Xiang H."/>
            <person name="Feng X."/>
            <person name="Li S."/>
            <person name="Wang J."/>
            <person name="Zhang G."/>
            <person name="Kronforst M.R."/>
            <person name="Wang W."/>
        </authorList>
    </citation>
    <scope>NUCLEOTIDE SEQUENCE [LARGE SCALE GENOMIC DNA]</scope>
    <source>
        <strain evidence="2">Ya'a_city_454_Px</strain>
        <tissue evidence="2">Whole body</tissue>
    </source>
</reference>
<evidence type="ECO:0000313" key="3">
    <source>
        <dbReference type="Proteomes" id="UP000053268"/>
    </source>
</evidence>
<evidence type="ECO:0000313" key="2">
    <source>
        <dbReference type="EMBL" id="KPI96484.1"/>
    </source>
</evidence>
<protein>
    <recommendedName>
        <fullName evidence="4">Cuticular protein</fullName>
    </recommendedName>
</protein>
<evidence type="ECO:0000256" key="1">
    <source>
        <dbReference type="SAM" id="SignalP"/>
    </source>
</evidence>